<evidence type="ECO:0000256" key="1">
    <source>
        <dbReference type="SAM" id="MobiDB-lite"/>
    </source>
</evidence>
<reference evidence="2 3" key="1">
    <citation type="submission" date="2024-03" db="EMBL/GenBank/DDBJ databases">
        <authorList>
            <person name="Jo J.-H."/>
        </authorList>
    </citation>
    <scope>NUCLEOTIDE SEQUENCE [LARGE SCALE GENOMIC DNA]</scope>
    <source>
        <strain evidence="2 3">PS1R-30</strain>
    </source>
</reference>
<dbReference type="InterPro" id="IPR018684">
    <property type="entry name" value="DUF2171"/>
</dbReference>
<comment type="caution">
    <text evidence="2">The sequence shown here is derived from an EMBL/GenBank/DDBJ whole genome shotgun (WGS) entry which is preliminary data.</text>
</comment>
<protein>
    <submittedName>
        <fullName evidence="2">DUF2171 domain-containing protein</fullName>
    </submittedName>
</protein>
<accession>A0ABU8RUJ9</accession>
<feature type="compositionally biased region" description="Basic and acidic residues" evidence="1">
    <location>
        <begin position="55"/>
        <end position="66"/>
    </location>
</feature>
<feature type="region of interest" description="Disordered" evidence="1">
    <location>
        <begin position="1"/>
        <end position="78"/>
    </location>
</feature>
<dbReference type="RefSeq" id="WP_339586713.1">
    <property type="nucleotide sequence ID" value="NZ_JBBHJZ010000002.1"/>
</dbReference>
<name>A0ABU8RUJ9_9SPHN</name>
<proteinExistence type="predicted"/>
<gene>
    <name evidence="2" type="ORF">WG901_08910</name>
</gene>
<dbReference type="EMBL" id="JBBHJZ010000002">
    <property type="protein sequence ID" value="MEJ5976751.1"/>
    <property type="molecule type" value="Genomic_DNA"/>
</dbReference>
<feature type="compositionally biased region" description="Low complexity" evidence="1">
    <location>
        <begin position="1"/>
        <end position="20"/>
    </location>
</feature>
<dbReference type="Proteomes" id="UP001361239">
    <property type="component" value="Unassembled WGS sequence"/>
</dbReference>
<evidence type="ECO:0000313" key="2">
    <source>
        <dbReference type="EMBL" id="MEJ5976751.1"/>
    </source>
</evidence>
<organism evidence="2 3">
    <name type="scientific">Novosphingobium anseongense</name>
    <dbReference type="NCBI Taxonomy" id="3133436"/>
    <lineage>
        <taxon>Bacteria</taxon>
        <taxon>Pseudomonadati</taxon>
        <taxon>Pseudomonadota</taxon>
        <taxon>Alphaproteobacteria</taxon>
        <taxon>Sphingomonadales</taxon>
        <taxon>Sphingomonadaceae</taxon>
        <taxon>Novosphingobium</taxon>
    </lineage>
</organism>
<sequence>MADNRNQQDQQNRQPQQSQSGVSPLGDSDAARSSGQQQQFDQTGGQQSGGGGNDRFADQIREHQEVIDDAGQHVGTVDHVDGDRIKLARSDSSDGEHHYVSLSQVAGIEGDKIRLRERGDNDFGQEAG</sequence>
<evidence type="ECO:0000313" key="3">
    <source>
        <dbReference type="Proteomes" id="UP001361239"/>
    </source>
</evidence>
<dbReference type="Pfam" id="PF09939">
    <property type="entry name" value="DUF2171"/>
    <property type="match status" value="1"/>
</dbReference>
<keyword evidence="3" id="KW-1185">Reference proteome</keyword>
<feature type="compositionally biased region" description="Low complexity" evidence="1">
    <location>
        <begin position="33"/>
        <end position="45"/>
    </location>
</feature>